<dbReference type="InterPro" id="IPR019808">
    <property type="entry name" value="Histidine_triad_CS"/>
</dbReference>
<evidence type="ECO:0000259" key="4">
    <source>
        <dbReference type="PROSITE" id="PS51084"/>
    </source>
</evidence>
<dbReference type="GO" id="GO:0009117">
    <property type="term" value="P:nucleotide metabolic process"/>
    <property type="evidence" value="ECO:0007669"/>
    <property type="project" value="TreeGrafter"/>
</dbReference>
<evidence type="ECO:0000256" key="2">
    <source>
        <dbReference type="PIRSR" id="PIRSR601310-3"/>
    </source>
</evidence>
<dbReference type="AlphaFoldDB" id="A0A9D9H5Y2"/>
<evidence type="ECO:0000313" key="5">
    <source>
        <dbReference type="EMBL" id="MBO8437089.1"/>
    </source>
</evidence>
<name>A0A9D9H5Y2_9SPIO</name>
<dbReference type="PROSITE" id="PS51084">
    <property type="entry name" value="HIT_2"/>
    <property type="match status" value="1"/>
</dbReference>
<accession>A0A9D9H5Y2</accession>
<comment type="caution">
    <text evidence="5">The sequence shown here is derived from an EMBL/GenBank/DDBJ whole genome shotgun (WGS) entry which is preliminary data.</text>
</comment>
<dbReference type="GO" id="GO:0003824">
    <property type="term" value="F:catalytic activity"/>
    <property type="evidence" value="ECO:0007669"/>
    <property type="project" value="InterPro"/>
</dbReference>
<dbReference type="Proteomes" id="UP000823615">
    <property type="component" value="Unassembled WGS sequence"/>
</dbReference>
<feature type="short sequence motif" description="Histidine triad motif" evidence="2 3">
    <location>
        <begin position="96"/>
        <end position="100"/>
    </location>
</feature>
<proteinExistence type="predicted"/>
<dbReference type="InterPro" id="IPR001310">
    <property type="entry name" value="Histidine_triad_HIT"/>
</dbReference>
<dbReference type="InterPro" id="IPR036265">
    <property type="entry name" value="HIT-like_sf"/>
</dbReference>
<organism evidence="5 6">
    <name type="scientific">Candidatus Ornithospirochaeta stercoripullorum</name>
    <dbReference type="NCBI Taxonomy" id="2840899"/>
    <lineage>
        <taxon>Bacteria</taxon>
        <taxon>Pseudomonadati</taxon>
        <taxon>Spirochaetota</taxon>
        <taxon>Spirochaetia</taxon>
        <taxon>Spirochaetales</taxon>
        <taxon>Spirochaetaceae</taxon>
        <taxon>Spirochaetaceae incertae sedis</taxon>
        <taxon>Candidatus Ornithospirochaeta</taxon>
    </lineage>
</organism>
<dbReference type="EMBL" id="JADIMT010000100">
    <property type="protein sequence ID" value="MBO8437089.1"/>
    <property type="molecule type" value="Genomic_DNA"/>
</dbReference>
<reference evidence="5" key="2">
    <citation type="journal article" date="2021" name="PeerJ">
        <title>Extensive microbial diversity within the chicken gut microbiome revealed by metagenomics and culture.</title>
        <authorList>
            <person name="Gilroy R."/>
            <person name="Ravi A."/>
            <person name="Getino M."/>
            <person name="Pursley I."/>
            <person name="Horton D.L."/>
            <person name="Alikhan N.F."/>
            <person name="Baker D."/>
            <person name="Gharbi K."/>
            <person name="Hall N."/>
            <person name="Watson M."/>
            <person name="Adriaenssens E.M."/>
            <person name="Foster-Nyarko E."/>
            <person name="Jarju S."/>
            <person name="Secka A."/>
            <person name="Antonio M."/>
            <person name="Oren A."/>
            <person name="Chaudhuri R.R."/>
            <person name="La Ragione R."/>
            <person name="Hildebrand F."/>
            <person name="Pallen M.J."/>
        </authorList>
    </citation>
    <scope>NUCLEOTIDE SEQUENCE</scope>
    <source>
        <strain evidence="5">7293</strain>
    </source>
</reference>
<feature type="active site" description="Tele-AMP-histidine intermediate" evidence="1">
    <location>
        <position position="98"/>
    </location>
</feature>
<dbReference type="PROSITE" id="PS00892">
    <property type="entry name" value="HIT_1"/>
    <property type="match status" value="1"/>
</dbReference>
<evidence type="ECO:0000256" key="1">
    <source>
        <dbReference type="PIRSR" id="PIRSR601310-1"/>
    </source>
</evidence>
<evidence type="ECO:0000256" key="3">
    <source>
        <dbReference type="PROSITE-ProRule" id="PRU00464"/>
    </source>
</evidence>
<dbReference type="PANTHER" id="PTHR46648:SF1">
    <property type="entry name" value="ADENOSINE 5'-MONOPHOSPHORAMIDASE HNT1"/>
    <property type="match status" value="1"/>
</dbReference>
<dbReference type="Pfam" id="PF01230">
    <property type="entry name" value="HIT"/>
    <property type="match status" value="1"/>
</dbReference>
<gene>
    <name evidence="5" type="ORF">IAA97_08940</name>
</gene>
<dbReference type="SUPFAM" id="SSF54197">
    <property type="entry name" value="HIT-like"/>
    <property type="match status" value="1"/>
</dbReference>
<dbReference type="PRINTS" id="PR00332">
    <property type="entry name" value="HISTRIAD"/>
</dbReference>
<dbReference type="InterPro" id="IPR011146">
    <property type="entry name" value="HIT-like"/>
</dbReference>
<evidence type="ECO:0000313" key="6">
    <source>
        <dbReference type="Proteomes" id="UP000823615"/>
    </source>
</evidence>
<protein>
    <submittedName>
        <fullName evidence="5">HIT family protein</fullName>
    </submittedName>
</protein>
<feature type="domain" description="HIT" evidence="4">
    <location>
        <begin position="4"/>
        <end position="111"/>
    </location>
</feature>
<dbReference type="PANTHER" id="PTHR46648">
    <property type="entry name" value="HIT FAMILY PROTEIN 1"/>
    <property type="match status" value="1"/>
</dbReference>
<sequence length="133" mass="14809">MATVFEMIINGEIPSVKLYEDDVCLVILDINPVSKGHALVISKECCPTFTEIPMSTLSHMMEVARKIDQKQREVLKAEGTNIMINNGPASGQEVPHLHIHVIPRYSGDGKTPVFKKEKYEDGEIAAYGEKLKI</sequence>
<reference evidence="5" key="1">
    <citation type="submission" date="2020-10" db="EMBL/GenBank/DDBJ databases">
        <authorList>
            <person name="Gilroy R."/>
        </authorList>
    </citation>
    <scope>NUCLEOTIDE SEQUENCE</scope>
    <source>
        <strain evidence="5">7293</strain>
    </source>
</reference>
<dbReference type="Gene3D" id="3.30.428.10">
    <property type="entry name" value="HIT-like"/>
    <property type="match status" value="1"/>
</dbReference>